<evidence type="ECO:0008006" key="3">
    <source>
        <dbReference type="Google" id="ProtNLM"/>
    </source>
</evidence>
<protein>
    <recommendedName>
        <fullName evidence="3">DUF433 domain-containing protein</fullName>
    </recommendedName>
</protein>
<organism evidence="1 2">
    <name type="scientific">Entotheonella factor</name>
    <dbReference type="NCBI Taxonomy" id="1429438"/>
    <lineage>
        <taxon>Bacteria</taxon>
        <taxon>Pseudomonadati</taxon>
        <taxon>Nitrospinota/Tectimicrobiota group</taxon>
        <taxon>Candidatus Tectimicrobiota</taxon>
        <taxon>Candidatus Entotheonellia</taxon>
        <taxon>Candidatus Entotheonellales</taxon>
        <taxon>Candidatus Entotheonellaceae</taxon>
        <taxon>Candidatus Entotheonella</taxon>
    </lineage>
</organism>
<evidence type="ECO:0000313" key="1">
    <source>
        <dbReference type="EMBL" id="ETX03211.1"/>
    </source>
</evidence>
<sequence>MQSATLQLVREVFDDTVYEYFPIGQYIVAAPEICGGRPTFKYTRLEVATILDLIAAGWTVERLVQEYAQSHLTAESISEAVHLAKDALVTTTARTQRAT</sequence>
<reference evidence="1 2" key="1">
    <citation type="journal article" date="2014" name="Nature">
        <title>An environmental bacterial taxon with a large and distinct metabolic repertoire.</title>
        <authorList>
            <person name="Wilson M.C."/>
            <person name="Mori T."/>
            <person name="Ruckert C."/>
            <person name="Uria A.R."/>
            <person name="Helf M.J."/>
            <person name="Takada K."/>
            <person name="Gernert C."/>
            <person name="Steffens U.A."/>
            <person name="Heycke N."/>
            <person name="Schmitt S."/>
            <person name="Rinke C."/>
            <person name="Helfrich E.J."/>
            <person name="Brachmann A.O."/>
            <person name="Gurgui C."/>
            <person name="Wakimoto T."/>
            <person name="Kracht M."/>
            <person name="Crusemann M."/>
            <person name="Hentschel U."/>
            <person name="Abe I."/>
            <person name="Matsunaga S."/>
            <person name="Kalinowski J."/>
            <person name="Takeyama H."/>
            <person name="Piel J."/>
        </authorList>
    </citation>
    <scope>NUCLEOTIDE SEQUENCE [LARGE SCALE GENOMIC DNA]</scope>
    <source>
        <strain evidence="2">TSY1</strain>
    </source>
</reference>
<dbReference type="AlphaFoldDB" id="W4LZP1"/>
<gene>
    <name evidence="1" type="ORF">ETSY1_00905</name>
</gene>
<dbReference type="HOGENOM" id="CLU_2380863_0_0_7"/>
<dbReference type="InterPro" id="IPR007367">
    <property type="entry name" value="DUF433"/>
</dbReference>
<keyword evidence="2" id="KW-1185">Reference proteome</keyword>
<accession>W4LZP1</accession>
<dbReference type="Gene3D" id="1.10.10.10">
    <property type="entry name" value="Winged helix-like DNA-binding domain superfamily/Winged helix DNA-binding domain"/>
    <property type="match status" value="1"/>
</dbReference>
<dbReference type="SUPFAM" id="SSF46689">
    <property type="entry name" value="Homeodomain-like"/>
    <property type="match status" value="1"/>
</dbReference>
<proteinExistence type="predicted"/>
<dbReference type="PATRIC" id="fig|1429438.4.peg.370"/>
<dbReference type="InterPro" id="IPR009057">
    <property type="entry name" value="Homeodomain-like_sf"/>
</dbReference>
<dbReference type="Proteomes" id="UP000019141">
    <property type="component" value="Unassembled WGS sequence"/>
</dbReference>
<dbReference type="Pfam" id="PF04255">
    <property type="entry name" value="DUF433"/>
    <property type="match status" value="1"/>
</dbReference>
<dbReference type="InterPro" id="IPR036388">
    <property type="entry name" value="WH-like_DNA-bd_sf"/>
</dbReference>
<name>W4LZP1_ENTF1</name>
<comment type="caution">
    <text evidence="1">The sequence shown here is derived from an EMBL/GenBank/DDBJ whole genome shotgun (WGS) entry which is preliminary data.</text>
</comment>
<evidence type="ECO:0000313" key="2">
    <source>
        <dbReference type="Proteomes" id="UP000019141"/>
    </source>
</evidence>
<dbReference type="EMBL" id="AZHW01000067">
    <property type="protein sequence ID" value="ETX03211.1"/>
    <property type="molecule type" value="Genomic_DNA"/>
</dbReference>